<proteinExistence type="predicted"/>
<feature type="compositionally biased region" description="Polar residues" evidence="1">
    <location>
        <begin position="53"/>
        <end position="63"/>
    </location>
</feature>
<protein>
    <submittedName>
        <fullName evidence="2">Uncharacterized protein</fullName>
    </submittedName>
</protein>
<evidence type="ECO:0000256" key="1">
    <source>
        <dbReference type="SAM" id="MobiDB-lite"/>
    </source>
</evidence>
<dbReference type="Proteomes" id="UP000235388">
    <property type="component" value="Unassembled WGS sequence"/>
</dbReference>
<organism evidence="2 3">
    <name type="scientific">Puccinia coronata f. sp. avenae</name>
    <dbReference type="NCBI Taxonomy" id="200324"/>
    <lineage>
        <taxon>Eukaryota</taxon>
        <taxon>Fungi</taxon>
        <taxon>Dikarya</taxon>
        <taxon>Basidiomycota</taxon>
        <taxon>Pucciniomycotina</taxon>
        <taxon>Pucciniomycetes</taxon>
        <taxon>Pucciniales</taxon>
        <taxon>Pucciniaceae</taxon>
        <taxon>Puccinia</taxon>
    </lineage>
</organism>
<comment type="caution">
    <text evidence="2">The sequence shown here is derived from an EMBL/GenBank/DDBJ whole genome shotgun (WGS) entry which is preliminary data.</text>
</comment>
<keyword evidence="3" id="KW-1185">Reference proteome</keyword>
<name>A0A2N5S0J8_9BASI</name>
<reference evidence="2 3" key="1">
    <citation type="submission" date="2017-11" db="EMBL/GenBank/DDBJ databases">
        <title>De novo assembly and phasing of dikaryotic genomes from two isolates of Puccinia coronata f. sp. avenae, the causal agent of oat crown rust.</title>
        <authorList>
            <person name="Miller M.E."/>
            <person name="Zhang Y."/>
            <person name="Omidvar V."/>
            <person name="Sperschneider J."/>
            <person name="Schwessinger B."/>
            <person name="Raley C."/>
            <person name="Palmer J.M."/>
            <person name="Garnica D."/>
            <person name="Upadhyaya N."/>
            <person name="Rathjen J."/>
            <person name="Taylor J.M."/>
            <person name="Park R.F."/>
            <person name="Dodds P.N."/>
            <person name="Hirsch C.D."/>
            <person name="Kianian S.F."/>
            <person name="Figueroa M."/>
        </authorList>
    </citation>
    <scope>NUCLEOTIDE SEQUENCE [LARGE SCALE GENOMIC DNA]</scope>
    <source>
        <strain evidence="2">12NC29</strain>
    </source>
</reference>
<gene>
    <name evidence="2" type="ORF">PCANC_27470</name>
</gene>
<dbReference type="EMBL" id="PGCJ01001285">
    <property type="protein sequence ID" value="PLW06766.1"/>
    <property type="molecule type" value="Genomic_DNA"/>
</dbReference>
<sequence>METGEESGFSGLPLISSLYDAFCEIYRQNTEIGSPPGATLEELLEGAEMSKLRATTPTSSADNYPSPRGETPDPPREATLAVTENLVLKSSVANQKISELMRALVAQVKWCTAYFDTQMKSEEQAFIKAHIRESRQHANAMNKLAHNRKKALLLQATA</sequence>
<dbReference type="AlphaFoldDB" id="A0A2N5S0J8"/>
<feature type="region of interest" description="Disordered" evidence="1">
    <location>
        <begin position="47"/>
        <end position="76"/>
    </location>
</feature>
<evidence type="ECO:0000313" key="2">
    <source>
        <dbReference type="EMBL" id="PLW06766.1"/>
    </source>
</evidence>
<accession>A0A2N5S0J8</accession>
<evidence type="ECO:0000313" key="3">
    <source>
        <dbReference type="Proteomes" id="UP000235388"/>
    </source>
</evidence>